<sequence>MNKIYRISASTITTQTTSSNYLLGVSVPKDLSPQIPFAPGASQAVISYEKLQQLQEDVCNDKAEKNERSTMTPWLHNILNEGIEEGSKMVLPFEPLTLTFESVWYYVETPTSTRGKEMLSESKLRDLLHGSEYVVTYEDKDGDWMLVGDVPWDISYWPGT</sequence>
<comment type="similarity">
    <text evidence="1">Belongs to the Aux/IAA family.</text>
</comment>
<dbReference type="InterPro" id="IPR003311">
    <property type="entry name" value="AUX_IAA"/>
</dbReference>
<proteinExistence type="inferred from homology"/>
<evidence type="ECO:0000256" key="1">
    <source>
        <dbReference type="RuleBase" id="RU004549"/>
    </source>
</evidence>
<evidence type="ECO:0000259" key="2">
    <source>
        <dbReference type="Pfam" id="PF02309"/>
    </source>
</evidence>
<evidence type="ECO:0000313" key="4">
    <source>
        <dbReference type="Proteomes" id="UP001237642"/>
    </source>
</evidence>
<comment type="caution">
    <text evidence="3">The sequence shown here is derived from an EMBL/GenBank/DDBJ whole genome shotgun (WGS) entry which is preliminary data.</text>
</comment>
<dbReference type="EMBL" id="JAUIZM010000006">
    <property type="protein sequence ID" value="KAK1380458.1"/>
    <property type="molecule type" value="Genomic_DNA"/>
</dbReference>
<dbReference type="SUPFAM" id="SSF54277">
    <property type="entry name" value="CAD &amp; PB1 domains"/>
    <property type="match status" value="1"/>
</dbReference>
<evidence type="ECO:0000313" key="3">
    <source>
        <dbReference type="EMBL" id="KAK1380458.1"/>
    </source>
</evidence>
<keyword evidence="1" id="KW-0805">Transcription regulation</keyword>
<reference evidence="3" key="1">
    <citation type="submission" date="2023-02" db="EMBL/GenBank/DDBJ databases">
        <title>Genome of toxic invasive species Heracleum sosnowskyi carries increased number of genes despite the absence of recent whole-genome duplications.</title>
        <authorList>
            <person name="Schelkunov M."/>
            <person name="Shtratnikova V."/>
            <person name="Makarenko M."/>
            <person name="Klepikova A."/>
            <person name="Omelchenko D."/>
            <person name="Novikova G."/>
            <person name="Obukhova E."/>
            <person name="Bogdanov V."/>
            <person name="Penin A."/>
            <person name="Logacheva M."/>
        </authorList>
    </citation>
    <scope>NUCLEOTIDE SEQUENCE</scope>
    <source>
        <strain evidence="3">Hsosn_3</strain>
        <tissue evidence="3">Leaf</tissue>
    </source>
</reference>
<keyword evidence="4" id="KW-1185">Reference proteome</keyword>
<gene>
    <name evidence="3" type="ORF">POM88_027202</name>
</gene>
<dbReference type="Gene3D" id="3.10.20.90">
    <property type="entry name" value="Phosphatidylinositol 3-kinase Catalytic Subunit, Chain A, domain 1"/>
    <property type="match status" value="1"/>
</dbReference>
<dbReference type="Proteomes" id="UP001237642">
    <property type="component" value="Unassembled WGS sequence"/>
</dbReference>
<keyword evidence="1" id="KW-0927">Auxin signaling pathway</keyword>
<organism evidence="3 4">
    <name type="scientific">Heracleum sosnowskyi</name>
    <dbReference type="NCBI Taxonomy" id="360622"/>
    <lineage>
        <taxon>Eukaryota</taxon>
        <taxon>Viridiplantae</taxon>
        <taxon>Streptophyta</taxon>
        <taxon>Embryophyta</taxon>
        <taxon>Tracheophyta</taxon>
        <taxon>Spermatophyta</taxon>
        <taxon>Magnoliopsida</taxon>
        <taxon>eudicotyledons</taxon>
        <taxon>Gunneridae</taxon>
        <taxon>Pentapetalae</taxon>
        <taxon>asterids</taxon>
        <taxon>campanulids</taxon>
        <taxon>Apiales</taxon>
        <taxon>Apiaceae</taxon>
        <taxon>Apioideae</taxon>
        <taxon>apioid superclade</taxon>
        <taxon>Tordylieae</taxon>
        <taxon>Tordyliinae</taxon>
        <taxon>Heracleum</taxon>
    </lineage>
</organism>
<dbReference type="GO" id="GO:0009734">
    <property type="term" value="P:auxin-activated signaling pathway"/>
    <property type="evidence" value="ECO:0007669"/>
    <property type="project" value="UniProtKB-UniRule"/>
</dbReference>
<dbReference type="PANTHER" id="PTHR31734:SF138">
    <property type="entry name" value="AUXIN-RESPONSIVE PROTEIN IAA8"/>
    <property type="match status" value="1"/>
</dbReference>
<keyword evidence="1" id="KW-0539">Nucleus</keyword>
<keyword evidence="1" id="KW-0804">Transcription</keyword>
<comment type="function">
    <text evidence="1">Aux/IAA proteins are short-lived transcriptional factors that function as repressors of early auxin response genes at low auxin concentrations.</text>
</comment>
<comment type="subcellular location">
    <subcellularLocation>
        <location evidence="1">Nucleus</location>
    </subcellularLocation>
</comment>
<protein>
    <recommendedName>
        <fullName evidence="1">Auxin-responsive protein</fullName>
    </recommendedName>
</protein>
<dbReference type="PANTHER" id="PTHR31734">
    <property type="entry name" value="AUXIN-RESPONSIVE PROTEIN IAA17"/>
    <property type="match status" value="1"/>
</dbReference>
<dbReference type="InterPro" id="IPR033389">
    <property type="entry name" value="AUX/IAA_dom"/>
</dbReference>
<dbReference type="AlphaFoldDB" id="A0AAD8I9N4"/>
<name>A0AAD8I9N4_9APIA</name>
<keyword evidence="1" id="KW-0678">Repressor</keyword>
<dbReference type="GO" id="GO:0005634">
    <property type="term" value="C:nucleus"/>
    <property type="evidence" value="ECO:0007669"/>
    <property type="project" value="UniProtKB-SubCell"/>
</dbReference>
<dbReference type="Pfam" id="PF02309">
    <property type="entry name" value="AUX_IAA"/>
    <property type="match status" value="1"/>
</dbReference>
<feature type="domain" description="AUX/IAA" evidence="2">
    <location>
        <begin position="109"/>
        <end position="154"/>
    </location>
</feature>
<dbReference type="GO" id="GO:0006355">
    <property type="term" value="P:regulation of DNA-templated transcription"/>
    <property type="evidence" value="ECO:0007669"/>
    <property type="project" value="InterPro"/>
</dbReference>
<accession>A0AAD8I9N4</accession>
<reference evidence="3" key="2">
    <citation type="submission" date="2023-05" db="EMBL/GenBank/DDBJ databases">
        <authorList>
            <person name="Schelkunov M.I."/>
        </authorList>
    </citation>
    <scope>NUCLEOTIDE SEQUENCE</scope>
    <source>
        <strain evidence="3">Hsosn_3</strain>
        <tissue evidence="3">Leaf</tissue>
    </source>
</reference>
<comment type="subunit">
    <text evidence="1">Homodimers and heterodimers.</text>
</comment>